<dbReference type="NCBIfam" id="TIGR00705">
    <property type="entry name" value="SppA_67K"/>
    <property type="match status" value="1"/>
</dbReference>
<evidence type="ECO:0000313" key="10">
    <source>
        <dbReference type="Proteomes" id="UP000249524"/>
    </source>
</evidence>
<dbReference type="InterPro" id="IPR047217">
    <property type="entry name" value="S49_SppA_67K_type_N"/>
</dbReference>
<dbReference type="Gene3D" id="6.20.330.10">
    <property type="match status" value="1"/>
</dbReference>
<dbReference type="CDD" id="cd07023">
    <property type="entry name" value="S49_Sppa_N_C"/>
    <property type="match status" value="1"/>
</dbReference>
<evidence type="ECO:0000313" key="9">
    <source>
        <dbReference type="EMBL" id="RAK65414.1"/>
    </source>
</evidence>
<organism evidence="9 10">
    <name type="scientific">Phenylobacterium kunshanense</name>
    <dbReference type="NCBI Taxonomy" id="1445034"/>
    <lineage>
        <taxon>Bacteria</taxon>
        <taxon>Pseudomonadati</taxon>
        <taxon>Pseudomonadota</taxon>
        <taxon>Alphaproteobacteria</taxon>
        <taxon>Caulobacterales</taxon>
        <taxon>Caulobacteraceae</taxon>
        <taxon>Phenylobacterium</taxon>
    </lineage>
</organism>
<evidence type="ECO:0000256" key="2">
    <source>
        <dbReference type="ARBA" id="ARBA00008683"/>
    </source>
</evidence>
<dbReference type="NCBIfam" id="TIGR00706">
    <property type="entry name" value="SppA_dom"/>
    <property type="match status" value="1"/>
</dbReference>
<feature type="active site" description="Nucleophile" evidence="7">
    <location>
        <position position="385"/>
    </location>
</feature>
<dbReference type="GO" id="GO:0016020">
    <property type="term" value="C:membrane"/>
    <property type="evidence" value="ECO:0007669"/>
    <property type="project" value="UniProtKB-SubCell"/>
</dbReference>
<dbReference type="AlphaFoldDB" id="A0A328BHP3"/>
<accession>A0A328BHP3</accession>
<dbReference type="InterPro" id="IPR004635">
    <property type="entry name" value="Pept_S49_SppA"/>
</dbReference>
<proteinExistence type="inferred from homology"/>
<comment type="subcellular location">
    <subcellularLocation>
        <location evidence="1">Membrane</location>
    </subcellularLocation>
</comment>
<evidence type="ECO:0000256" key="3">
    <source>
        <dbReference type="ARBA" id="ARBA00022670"/>
    </source>
</evidence>
<gene>
    <name evidence="9" type="primary">sppA</name>
    <name evidence="9" type="ORF">DJ019_10620</name>
</gene>
<evidence type="ECO:0000256" key="5">
    <source>
        <dbReference type="ARBA" id="ARBA00022825"/>
    </source>
</evidence>
<dbReference type="OrthoDB" id="9764363at2"/>
<dbReference type="InterPro" id="IPR047272">
    <property type="entry name" value="S49_SppA_C"/>
</dbReference>
<dbReference type="PANTHER" id="PTHR33209:SF1">
    <property type="entry name" value="PEPTIDASE S49 DOMAIN-CONTAINING PROTEIN"/>
    <property type="match status" value="1"/>
</dbReference>
<dbReference type="RefSeq" id="WP_111276010.1">
    <property type="nucleotide sequence ID" value="NZ_QFYS01000004.1"/>
</dbReference>
<dbReference type="Pfam" id="PF01343">
    <property type="entry name" value="Peptidase_S49"/>
    <property type="match status" value="2"/>
</dbReference>
<dbReference type="InterPro" id="IPR029045">
    <property type="entry name" value="ClpP/crotonase-like_dom_sf"/>
</dbReference>
<reference evidence="9 10" key="1">
    <citation type="submission" date="2018-05" db="EMBL/GenBank/DDBJ databases">
        <authorList>
            <person name="Lanie J.A."/>
            <person name="Ng W.-L."/>
            <person name="Kazmierczak K.M."/>
            <person name="Andrzejewski T.M."/>
            <person name="Davidsen T.M."/>
            <person name="Wayne K.J."/>
            <person name="Tettelin H."/>
            <person name="Glass J.I."/>
            <person name="Rusch D."/>
            <person name="Podicherti R."/>
            <person name="Tsui H.-C.T."/>
            <person name="Winkler M.E."/>
        </authorList>
    </citation>
    <scope>NUCLEOTIDE SEQUENCE [LARGE SCALE GENOMIC DNA]</scope>
    <source>
        <strain evidence="9 10">BUT-10</strain>
    </source>
</reference>
<feature type="domain" description="Peptidase S49" evidence="8">
    <location>
        <begin position="369"/>
        <end position="520"/>
    </location>
</feature>
<evidence type="ECO:0000256" key="6">
    <source>
        <dbReference type="ARBA" id="ARBA00023136"/>
    </source>
</evidence>
<feature type="domain" description="Peptidase S49" evidence="8">
    <location>
        <begin position="115"/>
        <end position="269"/>
    </location>
</feature>
<dbReference type="EMBL" id="QFYS01000004">
    <property type="protein sequence ID" value="RAK65414.1"/>
    <property type="molecule type" value="Genomic_DNA"/>
</dbReference>
<keyword evidence="5" id="KW-0720">Serine protease</keyword>
<evidence type="ECO:0000259" key="8">
    <source>
        <dbReference type="Pfam" id="PF01343"/>
    </source>
</evidence>
<keyword evidence="10" id="KW-1185">Reference proteome</keyword>
<dbReference type="Proteomes" id="UP000249524">
    <property type="component" value="Unassembled WGS sequence"/>
</dbReference>
<dbReference type="GO" id="GO:0006465">
    <property type="term" value="P:signal peptide processing"/>
    <property type="evidence" value="ECO:0007669"/>
    <property type="project" value="InterPro"/>
</dbReference>
<comment type="caution">
    <text evidence="9">The sequence shown here is derived from an EMBL/GenBank/DDBJ whole genome shotgun (WGS) entry which is preliminary data.</text>
</comment>
<keyword evidence="3" id="KW-0645">Protease</keyword>
<dbReference type="PANTHER" id="PTHR33209">
    <property type="entry name" value="PROTEASE 4"/>
    <property type="match status" value="1"/>
</dbReference>
<comment type="similarity">
    <text evidence="2">Belongs to the peptidase S49 family.</text>
</comment>
<dbReference type="Gene3D" id="3.90.226.10">
    <property type="entry name" value="2-enoyl-CoA Hydratase, Chain A, domain 1"/>
    <property type="match status" value="3"/>
</dbReference>
<protein>
    <submittedName>
        <fullName evidence="9">Signal peptide peptidase SppA</fullName>
    </submittedName>
</protein>
<dbReference type="PIRSF" id="PIRSF001217">
    <property type="entry name" value="Protease_4_SppA"/>
    <property type="match status" value="1"/>
</dbReference>
<keyword evidence="6" id="KW-0472">Membrane</keyword>
<dbReference type="InterPro" id="IPR002142">
    <property type="entry name" value="Peptidase_S49"/>
</dbReference>
<feature type="active site" description="Proton donor/acceptor" evidence="7">
    <location>
        <position position="188"/>
    </location>
</feature>
<evidence type="ECO:0000256" key="4">
    <source>
        <dbReference type="ARBA" id="ARBA00022801"/>
    </source>
</evidence>
<dbReference type="InterPro" id="IPR004634">
    <property type="entry name" value="Pept_S49_pIV"/>
</dbReference>
<dbReference type="CDD" id="cd07018">
    <property type="entry name" value="S49_SppA_67K_type"/>
    <property type="match status" value="1"/>
</dbReference>
<dbReference type="SUPFAM" id="SSF52096">
    <property type="entry name" value="ClpP/crotonase"/>
    <property type="match status" value="2"/>
</dbReference>
<evidence type="ECO:0000256" key="7">
    <source>
        <dbReference type="PIRSR" id="PIRSR001217-1"/>
    </source>
</evidence>
<keyword evidence="4" id="KW-0378">Hydrolase</keyword>
<sequence>MKQFLITMAGVFAGLMVFLVGVPIMLVVMALSSASPAAVPQKSVLELDLRAPLTDQAPQNPLWNIGRNSTAVMSIIETLRHAETDDRVRGLLLRLPEGGLEPAMADEIRLAVLRLRAAGKPVYAHSQGVYPGGVVTSTYMLGRASDQFWMQPGSSLQVTGVATEDLFLKRFFDKYGIAPQFEQREEYKNAVNGYLNSDYTPAHKQATLSWLGSVYQSNLAFAAADRKADPGALRQALEAGPYLAEDAQRLKLIDRVGQVREAQQALLEKAGDGAETVSFDDYANARDWRERRPGDSIAVIEAEGPIMTGRDQGTNPFTGGSTIYSDDLAEAILRAGRANSVKAIVLRINSPGGSDTASEQILDAIRVAKARGKPVVVSMGPYAASGGYWIASEASAIVAQPTTLTGSIGVFGGKFALGEAAARFGVDLRQTGVGGDYASAFNMGQTFTNAQRTAFAGWMDRIYANFIARVAAGRNLPVERVREIAKGRVWTGAQARSLGLVDEVGGFYQAVEKAKALAKLEGDVPLRRMTPTEGAFEALQKALGVSATSARTLVAAAWIFGDPRAEAVLDQLSEAKLREGGGGTVLAPTPLR</sequence>
<evidence type="ECO:0000256" key="1">
    <source>
        <dbReference type="ARBA" id="ARBA00004370"/>
    </source>
</evidence>
<dbReference type="GO" id="GO:0008236">
    <property type="term" value="F:serine-type peptidase activity"/>
    <property type="evidence" value="ECO:0007669"/>
    <property type="project" value="UniProtKB-KW"/>
</dbReference>
<name>A0A328BHP3_9CAUL</name>